<evidence type="ECO:0000256" key="6">
    <source>
        <dbReference type="ARBA" id="ARBA00023235"/>
    </source>
</evidence>
<dbReference type="PANTHER" id="PTHR21139:SF42">
    <property type="entry name" value="TRIOSEPHOSPHATE ISOMERASE"/>
    <property type="match status" value="1"/>
</dbReference>
<dbReference type="SUPFAM" id="SSF51351">
    <property type="entry name" value="Triosephosphate isomerase (TIM)"/>
    <property type="match status" value="1"/>
</dbReference>
<dbReference type="PANTHER" id="PTHR21139">
    <property type="entry name" value="TRIOSEPHOSPHATE ISOMERASE"/>
    <property type="match status" value="1"/>
</dbReference>
<dbReference type="EC" id="5.3.1.1" evidence="2"/>
<keyword evidence="5" id="KW-0324">Glycolysis</keyword>
<dbReference type="CDD" id="cd00311">
    <property type="entry name" value="TIM"/>
    <property type="match status" value="1"/>
</dbReference>
<evidence type="ECO:0000256" key="4">
    <source>
        <dbReference type="ARBA" id="ARBA00022490"/>
    </source>
</evidence>
<dbReference type="Pfam" id="PF00121">
    <property type="entry name" value="TIM"/>
    <property type="match status" value="1"/>
</dbReference>
<dbReference type="PROSITE" id="PS51440">
    <property type="entry name" value="TIM_2"/>
    <property type="match status" value="1"/>
</dbReference>
<evidence type="ECO:0000256" key="3">
    <source>
        <dbReference type="ARBA" id="ARBA00022432"/>
    </source>
</evidence>
<dbReference type="GO" id="GO:0006096">
    <property type="term" value="P:glycolytic process"/>
    <property type="evidence" value="ECO:0007669"/>
    <property type="project" value="UniProtKB-KW"/>
</dbReference>
<organism evidence="7">
    <name type="scientific">marine metagenome</name>
    <dbReference type="NCBI Taxonomy" id="408172"/>
    <lineage>
        <taxon>unclassified sequences</taxon>
        <taxon>metagenomes</taxon>
        <taxon>ecological metagenomes</taxon>
    </lineage>
</organism>
<accession>A0A382CY15</accession>
<dbReference type="GO" id="GO:0006094">
    <property type="term" value="P:gluconeogenesis"/>
    <property type="evidence" value="ECO:0007669"/>
    <property type="project" value="UniProtKB-KW"/>
</dbReference>
<protein>
    <recommendedName>
        <fullName evidence="2">triose-phosphate isomerase</fullName>
        <ecNumber evidence="2">5.3.1.1</ecNumber>
    </recommendedName>
</protein>
<evidence type="ECO:0000313" key="7">
    <source>
        <dbReference type="EMBL" id="SVB31116.1"/>
    </source>
</evidence>
<dbReference type="GO" id="GO:0019563">
    <property type="term" value="P:glycerol catabolic process"/>
    <property type="evidence" value="ECO:0007669"/>
    <property type="project" value="TreeGrafter"/>
</dbReference>
<proteinExistence type="inferred from homology"/>
<dbReference type="InterPro" id="IPR035990">
    <property type="entry name" value="TIM_sf"/>
</dbReference>
<dbReference type="NCBIfam" id="TIGR00419">
    <property type="entry name" value="tim"/>
    <property type="match status" value="1"/>
</dbReference>
<dbReference type="InterPro" id="IPR000652">
    <property type="entry name" value="Triosephosphate_isomerase"/>
</dbReference>
<dbReference type="FunFam" id="3.20.20.70:FF:000016">
    <property type="entry name" value="Triosephosphate isomerase"/>
    <property type="match status" value="1"/>
</dbReference>
<dbReference type="InterPro" id="IPR020861">
    <property type="entry name" value="Triosephosphate_isomerase_AS"/>
</dbReference>
<evidence type="ECO:0000256" key="2">
    <source>
        <dbReference type="ARBA" id="ARBA00011940"/>
    </source>
</evidence>
<evidence type="ECO:0000256" key="5">
    <source>
        <dbReference type="ARBA" id="ARBA00023152"/>
    </source>
</evidence>
<dbReference type="AlphaFoldDB" id="A0A382CY15"/>
<dbReference type="HAMAP" id="MF_00147_B">
    <property type="entry name" value="TIM_B"/>
    <property type="match status" value="1"/>
</dbReference>
<keyword evidence="4" id="KW-0963">Cytoplasm</keyword>
<dbReference type="InterPro" id="IPR022896">
    <property type="entry name" value="TrioseP_Isoase_bac/euk"/>
</dbReference>
<keyword evidence="3" id="KW-0312">Gluconeogenesis</keyword>
<dbReference type="InterPro" id="IPR013785">
    <property type="entry name" value="Aldolase_TIM"/>
</dbReference>
<dbReference type="GO" id="GO:0004807">
    <property type="term" value="F:triose-phosphate isomerase activity"/>
    <property type="evidence" value="ECO:0007669"/>
    <property type="project" value="UniProtKB-EC"/>
</dbReference>
<dbReference type="GO" id="GO:0046166">
    <property type="term" value="P:glyceraldehyde-3-phosphate biosynthetic process"/>
    <property type="evidence" value="ECO:0007669"/>
    <property type="project" value="TreeGrafter"/>
</dbReference>
<dbReference type="EMBL" id="UINC01036718">
    <property type="protein sequence ID" value="SVB31116.1"/>
    <property type="molecule type" value="Genomic_DNA"/>
</dbReference>
<dbReference type="GO" id="GO:0005829">
    <property type="term" value="C:cytosol"/>
    <property type="evidence" value="ECO:0007669"/>
    <property type="project" value="TreeGrafter"/>
</dbReference>
<dbReference type="PROSITE" id="PS00171">
    <property type="entry name" value="TIM_1"/>
    <property type="match status" value="1"/>
</dbReference>
<comment type="pathway">
    <text evidence="1">Carbohydrate degradation; glycolysis; D-glyceraldehyde 3-phosphate from glycerone phosphate: step 1/1.</text>
</comment>
<reference evidence="7" key="1">
    <citation type="submission" date="2018-05" db="EMBL/GenBank/DDBJ databases">
        <authorList>
            <person name="Lanie J.A."/>
            <person name="Ng W.-L."/>
            <person name="Kazmierczak K.M."/>
            <person name="Andrzejewski T.M."/>
            <person name="Davidsen T.M."/>
            <person name="Wayne K.J."/>
            <person name="Tettelin H."/>
            <person name="Glass J.I."/>
            <person name="Rusch D."/>
            <person name="Podicherti R."/>
            <person name="Tsui H.-C.T."/>
            <person name="Winkler M.E."/>
        </authorList>
    </citation>
    <scope>NUCLEOTIDE SEQUENCE</scope>
</reference>
<gene>
    <name evidence="7" type="ORF">METZ01_LOCUS183970</name>
</gene>
<keyword evidence="6" id="KW-0413">Isomerase</keyword>
<sequence length="243" mass="27130">MNKTLDEGISFVGKMSKLLLDIERTKVIFCPPFTALVGMMEQLRGTTHGLGAQNCYWKESGAFTGEISCSMLSELGVQYVIIGHSERRHVFRENDELINQKIHSVIAHNLTPIFCVGETEEQRKFEETQEVLEDQIDKGLREVSNIGDLIIAYEPVWAIGTGLNADESQIEEAHTFVRQKIQNNYSFHDSENMSILYGGSVNSKNANSLISTPGVDGFLVGGASLARDSFYQIINTVEQFSKE</sequence>
<dbReference type="Gene3D" id="3.20.20.70">
    <property type="entry name" value="Aldolase class I"/>
    <property type="match status" value="1"/>
</dbReference>
<name>A0A382CY15_9ZZZZ</name>
<evidence type="ECO:0000256" key="1">
    <source>
        <dbReference type="ARBA" id="ARBA00004680"/>
    </source>
</evidence>